<evidence type="ECO:0000313" key="2">
    <source>
        <dbReference type="Proteomes" id="UP000187417"/>
    </source>
</evidence>
<organism evidence="1 2">
    <name type="scientific">Alistipes putredinis</name>
    <dbReference type="NCBI Taxonomy" id="28117"/>
    <lineage>
        <taxon>Bacteria</taxon>
        <taxon>Pseudomonadati</taxon>
        <taxon>Bacteroidota</taxon>
        <taxon>Bacteroidia</taxon>
        <taxon>Bacteroidales</taxon>
        <taxon>Rikenellaceae</taxon>
        <taxon>Alistipes</taxon>
    </lineage>
</organism>
<name>A0A1Q6F252_9BACT</name>
<dbReference type="STRING" id="28117.BHV66_10530"/>
<accession>A0A1Q6F252</accession>
<proteinExistence type="predicted"/>
<sequence>MAVFPFQYVNRRGIPVIKTTGVTVNAADVVFSFQNHAFANSWYRGIVLVELSQAIPAGTTGTLPVLFETNGVTKNVTTYNGANVTVSDIPGTGVFQLFYDKQTDTLQLMTGAV</sequence>
<comment type="caution">
    <text evidence="1">The sequence shown here is derived from an EMBL/GenBank/DDBJ whole genome shotgun (WGS) entry which is preliminary data.</text>
</comment>
<dbReference type="AlphaFoldDB" id="A0A1Q6F252"/>
<gene>
    <name evidence="1" type="ORF">BHV66_10530</name>
</gene>
<evidence type="ECO:0000313" key="1">
    <source>
        <dbReference type="EMBL" id="OKY92989.1"/>
    </source>
</evidence>
<dbReference type="EMBL" id="MNQH01000049">
    <property type="protein sequence ID" value="OKY92989.1"/>
    <property type="molecule type" value="Genomic_DNA"/>
</dbReference>
<protein>
    <submittedName>
        <fullName evidence="1">Uncharacterized protein</fullName>
    </submittedName>
</protein>
<reference evidence="1 2" key="1">
    <citation type="journal article" date="2016" name="Nat. Biotechnol.">
        <title>Measurement of bacterial replication rates in microbial communities.</title>
        <authorList>
            <person name="Brown C.T."/>
            <person name="Olm M.R."/>
            <person name="Thomas B.C."/>
            <person name="Banfield J.F."/>
        </authorList>
    </citation>
    <scope>NUCLEOTIDE SEQUENCE [LARGE SCALE GENOMIC DNA]</scope>
    <source>
        <strain evidence="1">CAG:67_53_122</strain>
    </source>
</reference>
<dbReference type="RefSeq" id="WP_004327664.1">
    <property type="nucleotide sequence ID" value="NZ_BAAFKT010000002.1"/>
</dbReference>
<dbReference type="Proteomes" id="UP000187417">
    <property type="component" value="Unassembled WGS sequence"/>
</dbReference>
<dbReference type="GeneID" id="73802240"/>